<name>A0AAD8W6Y6_LOLMU</name>
<protein>
    <submittedName>
        <fullName evidence="1">Uncharacterized protein</fullName>
    </submittedName>
</protein>
<dbReference type="Proteomes" id="UP001231189">
    <property type="component" value="Unassembled WGS sequence"/>
</dbReference>
<proteinExistence type="predicted"/>
<sequence length="88" mass="9627">MLHTGWDKFARDLHLEPGCQLTFLVRGDEMIVKCCLAATWRHPSGLIAAWLVGTTPSGILHLMVLVAANTSGLGILLRPKEVPIVVRL</sequence>
<keyword evidence="2" id="KW-1185">Reference proteome</keyword>
<accession>A0AAD8W6Y6</accession>
<comment type="caution">
    <text evidence="1">The sequence shown here is derived from an EMBL/GenBank/DDBJ whole genome shotgun (WGS) entry which is preliminary data.</text>
</comment>
<dbReference type="EMBL" id="JAUUTY010000004">
    <property type="protein sequence ID" value="KAK1645976.1"/>
    <property type="molecule type" value="Genomic_DNA"/>
</dbReference>
<evidence type="ECO:0000313" key="1">
    <source>
        <dbReference type="EMBL" id="KAK1645976.1"/>
    </source>
</evidence>
<reference evidence="1" key="1">
    <citation type="submission" date="2023-07" db="EMBL/GenBank/DDBJ databases">
        <title>A chromosome-level genome assembly of Lolium multiflorum.</title>
        <authorList>
            <person name="Chen Y."/>
            <person name="Copetti D."/>
            <person name="Kolliker R."/>
            <person name="Studer B."/>
        </authorList>
    </citation>
    <scope>NUCLEOTIDE SEQUENCE</scope>
    <source>
        <strain evidence="1">02402/16</strain>
        <tissue evidence="1">Leaf</tissue>
    </source>
</reference>
<evidence type="ECO:0000313" key="2">
    <source>
        <dbReference type="Proteomes" id="UP001231189"/>
    </source>
</evidence>
<organism evidence="1 2">
    <name type="scientific">Lolium multiflorum</name>
    <name type="common">Italian ryegrass</name>
    <name type="synonym">Lolium perenne subsp. multiflorum</name>
    <dbReference type="NCBI Taxonomy" id="4521"/>
    <lineage>
        <taxon>Eukaryota</taxon>
        <taxon>Viridiplantae</taxon>
        <taxon>Streptophyta</taxon>
        <taxon>Embryophyta</taxon>
        <taxon>Tracheophyta</taxon>
        <taxon>Spermatophyta</taxon>
        <taxon>Magnoliopsida</taxon>
        <taxon>Liliopsida</taxon>
        <taxon>Poales</taxon>
        <taxon>Poaceae</taxon>
        <taxon>BOP clade</taxon>
        <taxon>Pooideae</taxon>
        <taxon>Poodae</taxon>
        <taxon>Poeae</taxon>
        <taxon>Poeae Chloroplast Group 2 (Poeae type)</taxon>
        <taxon>Loliodinae</taxon>
        <taxon>Loliinae</taxon>
        <taxon>Lolium</taxon>
    </lineage>
</organism>
<dbReference type="AlphaFoldDB" id="A0AAD8W6Y6"/>
<gene>
    <name evidence="1" type="ORF">QYE76_063781</name>
</gene>